<dbReference type="Proteomes" id="UP000712600">
    <property type="component" value="Unassembled WGS sequence"/>
</dbReference>
<comment type="caution">
    <text evidence="2">The sequence shown here is derived from an EMBL/GenBank/DDBJ whole genome shotgun (WGS) entry which is preliminary data.</text>
</comment>
<feature type="region of interest" description="Disordered" evidence="1">
    <location>
        <begin position="36"/>
        <end position="55"/>
    </location>
</feature>
<protein>
    <submittedName>
        <fullName evidence="2">Uncharacterized protein</fullName>
    </submittedName>
</protein>
<sequence>MWTSRRERAFPMAKDMRGDSYLTKFPMVSPSLELEEPKSVIGRGGGSLQLQKPPSSHIAFGFQSKISGSKEGPPGSHETSGYKYKRQGRNTISGSKGKPYILTHPPGGGGGGSLQLQKPPSSHIAFGFQSKISGSKEGPPGSHETSGYKYKRQGRNTISGSKGKPYILTHPPGYNYDLRIHQRVSGFPNRLRAPVMIPGSIEGPPGPK</sequence>
<feature type="region of interest" description="Disordered" evidence="1">
    <location>
        <begin position="65"/>
        <end position="114"/>
    </location>
</feature>
<evidence type="ECO:0000313" key="3">
    <source>
        <dbReference type="Proteomes" id="UP000712600"/>
    </source>
</evidence>
<feature type="region of interest" description="Disordered" evidence="1">
    <location>
        <begin position="131"/>
        <end position="166"/>
    </location>
</feature>
<reference evidence="2" key="1">
    <citation type="submission" date="2019-12" db="EMBL/GenBank/DDBJ databases">
        <title>Genome sequencing and annotation of Brassica cretica.</title>
        <authorList>
            <person name="Studholme D.J."/>
            <person name="Sarris P."/>
        </authorList>
    </citation>
    <scope>NUCLEOTIDE SEQUENCE</scope>
    <source>
        <strain evidence="2">PFS-109/04</strain>
        <tissue evidence="2">Leaf</tissue>
    </source>
</reference>
<name>A0A8S9QAI2_BRACR</name>
<dbReference type="AlphaFoldDB" id="A0A8S9QAI2"/>
<evidence type="ECO:0000256" key="1">
    <source>
        <dbReference type="SAM" id="MobiDB-lite"/>
    </source>
</evidence>
<proteinExistence type="predicted"/>
<organism evidence="2 3">
    <name type="scientific">Brassica cretica</name>
    <name type="common">Mustard</name>
    <dbReference type="NCBI Taxonomy" id="69181"/>
    <lineage>
        <taxon>Eukaryota</taxon>
        <taxon>Viridiplantae</taxon>
        <taxon>Streptophyta</taxon>
        <taxon>Embryophyta</taxon>
        <taxon>Tracheophyta</taxon>
        <taxon>Spermatophyta</taxon>
        <taxon>Magnoliopsida</taxon>
        <taxon>eudicotyledons</taxon>
        <taxon>Gunneridae</taxon>
        <taxon>Pentapetalae</taxon>
        <taxon>rosids</taxon>
        <taxon>malvids</taxon>
        <taxon>Brassicales</taxon>
        <taxon>Brassicaceae</taxon>
        <taxon>Brassiceae</taxon>
        <taxon>Brassica</taxon>
    </lineage>
</organism>
<evidence type="ECO:0000313" key="2">
    <source>
        <dbReference type="EMBL" id="KAF3538846.1"/>
    </source>
</evidence>
<accession>A0A8S9QAI2</accession>
<dbReference type="EMBL" id="QGKX02001290">
    <property type="protein sequence ID" value="KAF3538846.1"/>
    <property type="molecule type" value="Genomic_DNA"/>
</dbReference>
<gene>
    <name evidence="2" type="ORF">F2Q69_00023020</name>
</gene>